<sequence length="153" mass="17010">MGRCVLVREEDSTKHYDLALFTTDATATAAGVVGRYAVRWSIEPANATSKQQTGVGQARNRVPRAVERTVPFGMLVQTLVIVWYALHGYQPEDVLARWLAEPWYESKTEPSFEDMIVKLCRTLIAARFTVVRPGHVDPDLLRDYSLACAAAAA</sequence>
<dbReference type="InterPro" id="IPR012337">
    <property type="entry name" value="RNaseH-like_sf"/>
</dbReference>
<name>A0A1C3P326_9ACTN</name>
<evidence type="ECO:0000313" key="1">
    <source>
        <dbReference type="EMBL" id="SBW24203.1"/>
    </source>
</evidence>
<evidence type="ECO:0008006" key="3">
    <source>
        <dbReference type="Google" id="ProtNLM"/>
    </source>
</evidence>
<proteinExistence type="predicted"/>
<organism evidence="1 2">
    <name type="scientific">Candidatus Protofrankia californiensis</name>
    <dbReference type="NCBI Taxonomy" id="1839754"/>
    <lineage>
        <taxon>Bacteria</taxon>
        <taxon>Bacillati</taxon>
        <taxon>Actinomycetota</taxon>
        <taxon>Actinomycetes</taxon>
        <taxon>Frankiales</taxon>
        <taxon>Frankiaceae</taxon>
        <taxon>Protofrankia</taxon>
    </lineage>
</organism>
<dbReference type="AlphaFoldDB" id="A0A1C3P326"/>
<gene>
    <name evidence="1" type="ORF">FDG2_4063</name>
</gene>
<protein>
    <recommendedName>
        <fullName evidence="3">Transposase</fullName>
    </recommendedName>
</protein>
<evidence type="ECO:0000313" key="2">
    <source>
        <dbReference type="Proteomes" id="UP000199013"/>
    </source>
</evidence>
<dbReference type="EMBL" id="FLUV01001716">
    <property type="protein sequence ID" value="SBW24203.1"/>
    <property type="molecule type" value="Genomic_DNA"/>
</dbReference>
<keyword evidence="2" id="KW-1185">Reference proteome</keyword>
<dbReference type="SUPFAM" id="SSF53098">
    <property type="entry name" value="Ribonuclease H-like"/>
    <property type="match status" value="1"/>
</dbReference>
<dbReference type="Proteomes" id="UP000199013">
    <property type="component" value="Unassembled WGS sequence"/>
</dbReference>
<reference evidence="2" key="1">
    <citation type="submission" date="2016-02" db="EMBL/GenBank/DDBJ databases">
        <authorList>
            <person name="Wibberg D."/>
        </authorList>
    </citation>
    <scope>NUCLEOTIDE SEQUENCE [LARGE SCALE GENOMIC DNA]</scope>
</reference>
<accession>A0A1C3P326</accession>